<evidence type="ECO:0000256" key="7">
    <source>
        <dbReference type="ARBA" id="ARBA00077380"/>
    </source>
</evidence>
<evidence type="ECO:0000256" key="4">
    <source>
        <dbReference type="ARBA" id="ARBA00022833"/>
    </source>
</evidence>
<evidence type="ECO:0000256" key="9">
    <source>
        <dbReference type="ARBA" id="ARBA00083888"/>
    </source>
</evidence>
<dbReference type="Gene3D" id="3.30.40.10">
    <property type="entry name" value="Zinc/RING finger domain, C3HC4 (zinc finger)"/>
    <property type="match status" value="1"/>
</dbReference>
<evidence type="ECO:0000259" key="11">
    <source>
        <dbReference type="PROSITE" id="PS50089"/>
    </source>
</evidence>
<keyword evidence="3 10" id="KW-0863">Zinc-finger</keyword>
<dbReference type="GO" id="GO:0005675">
    <property type="term" value="C:transcription factor TFIIH holo complex"/>
    <property type="evidence" value="ECO:0007669"/>
    <property type="project" value="InterPro"/>
</dbReference>
<dbReference type="Proteomes" id="UP000678393">
    <property type="component" value="Unassembled WGS sequence"/>
</dbReference>
<evidence type="ECO:0000313" key="13">
    <source>
        <dbReference type="Proteomes" id="UP000678393"/>
    </source>
</evidence>
<dbReference type="AlphaFoldDB" id="A0A8S3YMV2"/>
<dbReference type="CDD" id="cd16517">
    <property type="entry name" value="RING-HC_MAT1"/>
    <property type="match status" value="1"/>
</dbReference>
<dbReference type="PIRSF" id="PIRSF003338">
    <property type="entry name" value="MAT1_metazoa"/>
    <property type="match status" value="1"/>
</dbReference>
<evidence type="ECO:0000256" key="10">
    <source>
        <dbReference type="PROSITE-ProRule" id="PRU00175"/>
    </source>
</evidence>
<dbReference type="GO" id="GO:0006289">
    <property type="term" value="P:nucleotide-excision repair"/>
    <property type="evidence" value="ECO:0007669"/>
    <property type="project" value="InterPro"/>
</dbReference>
<gene>
    <name evidence="12" type="ORF">CUNI_LOCUS2410</name>
</gene>
<keyword evidence="2" id="KW-0479">Metal-binding</keyword>
<evidence type="ECO:0000256" key="3">
    <source>
        <dbReference type="ARBA" id="ARBA00022771"/>
    </source>
</evidence>
<dbReference type="Pfam" id="PF17121">
    <property type="entry name" value="zf-C3HC4_5"/>
    <property type="match status" value="1"/>
</dbReference>
<dbReference type="PANTHER" id="PTHR12683">
    <property type="entry name" value="CDK-ACTIVATING KINASE ASSEMBLY FACTOR MAT1"/>
    <property type="match status" value="1"/>
</dbReference>
<dbReference type="GO" id="GO:0006357">
    <property type="term" value="P:regulation of transcription by RNA polymerase II"/>
    <property type="evidence" value="ECO:0007669"/>
    <property type="project" value="TreeGrafter"/>
</dbReference>
<comment type="caution">
    <text evidence="12">The sequence shown here is derived from an EMBL/GenBank/DDBJ whole genome shotgun (WGS) entry which is preliminary data.</text>
</comment>
<keyword evidence="5" id="KW-0539">Nucleus</keyword>
<accession>A0A8S3YMV2</accession>
<dbReference type="InterPro" id="IPR017907">
    <property type="entry name" value="Znf_RING_CS"/>
</dbReference>
<sequence>MDEQGCPRCKTTKYRNPSLKLMVNICGHSLCETCVESLFVKGSGACPECETPLRRSNFKLQIFEDPSVEKEIDIRKKVLRDFNKKQDDFPSLKEYNDYLEMIETIVFNLCNNIDVDNTKRMIEQYKKENKEQIRKNLSKVSKDEEYLELLIEQEQYESFMRKKIITEDEKRERAAKRKHKQALIDDLMFSDKSANEILNSHKEAVQQEQEELQAKAAATAFSTGIRIGHHNEIVPLVKQDFGQLYTYRPLVMEWCGPEPPSMDDIYAEGYLKNVRTASDSERAGGFRESIACHRALQDAYCGLYSFPQHFSIPGQADGPDALLFTFSHDYFVILNMFVDNLLHGLFVFIVDRLQCIIVGLCDS</sequence>
<comment type="subcellular location">
    <subcellularLocation>
        <location evidence="1">Nucleus</location>
    </subcellularLocation>
</comment>
<dbReference type="InterPro" id="IPR001841">
    <property type="entry name" value="Znf_RING"/>
</dbReference>
<dbReference type="SUPFAM" id="SSF57850">
    <property type="entry name" value="RING/U-box"/>
    <property type="match status" value="1"/>
</dbReference>
<evidence type="ECO:0000256" key="5">
    <source>
        <dbReference type="ARBA" id="ARBA00023242"/>
    </source>
</evidence>
<evidence type="ECO:0000256" key="8">
    <source>
        <dbReference type="ARBA" id="ARBA00077720"/>
    </source>
</evidence>
<feature type="domain" description="RING-type" evidence="11">
    <location>
        <begin position="6"/>
        <end position="50"/>
    </location>
</feature>
<proteinExistence type="predicted"/>
<dbReference type="InterPro" id="IPR057657">
    <property type="entry name" value="MAT1_CAK-anch"/>
</dbReference>
<dbReference type="PROSITE" id="PS50089">
    <property type="entry name" value="ZF_RING_2"/>
    <property type="match status" value="1"/>
</dbReference>
<keyword evidence="4" id="KW-0862">Zinc</keyword>
<dbReference type="GO" id="GO:0061575">
    <property type="term" value="F:cyclin-dependent protein serine/threonine kinase activator activity"/>
    <property type="evidence" value="ECO:0007669"/>
    <property type="project" value="InterPro"/>
</dbReference>
<dbReference type="OrthoDB" id="5963at2759"/>
<dbReference type="NCBIfam" id="TIGR00570">
    <property type="entry name" value="cdk7"/>
    <property type="match status" value="1"/>
</dbReference>
<dbReference type="InterPro" id="IPR015877">
    <property type="entry name" value="MAT1_centre"/>
</dbReference>
<dbReference type="EMBL" id="CAJHNH020000312">
    <property type="protein sequence ID" value="CAG5116852.1"/>
    <property type="molecule type" value="Genomic_DNA"/>
</dbReference>
<evidence type="ECO:0000256" key="6">
    <source>
        <dbReference type="ARBA" id="ARBA00074719"/>
    </source>
</evidence>
<dbReference type="PANTHER" id="PTHR12683:SF13">
    <property type="entry name" value="CDK-ACTIVATING KINASE ASSEMBLY FACTOR MAT1"/>
    <property type="match status" value="1"/>
</dbReference>
<organism evidence="12 13">
    <name type="scientific">Candidula unifasciata</name>
    <dbReference type="NCBI Taxonomy" id="100452"/>
    <lineage>
        <taxon>Eukaryota</taxon>
        <taxon>Metazoa</taxon>
        <taxon>Spiralia</taxon>
        <taxon>Lophotrochozoa</taxon>
        <taxon>Mollusca</taxon>
        <taxon>Gastropoda</taxon>
        <taxon>Heterobranchia</taxon>
        <taxon>Euthyneura</taxon>
        <taxon>Panpulmonata</taxon>
        <taxon>Eupulmonata</taxon>
        <taxon>Stylommatophora</taxon>
        <taxon>Helicina</taxon>
        <taxon>Helicoidea</taxon>
        <taxon>Geomitridae</taxon>
        <taxon>Candidula</taxon>
    </lineage>
</organism>
<evidence type="ECO:0000256" key="1">
    <source>
        <dbReference type="ARBA" id="ARBA00004123"/>
    </source>
</evidence>
<protein>
    <recommendedName>
        <fullName evidence="6">CDK-activating kinase assembly factor MAT1</fullName>
    </recommendedName>
    <alternativeName>
        <fullName evidence="9">CDK7/cyclin-H assembly factor</fullName>
    </alternativeName>
    <alternativeName>
        <fullName evidence="7">Menage a trois</fullName>
    </alternativeName>
    <alternativeName>
        <fullName evidence="8">RING finger protein MAT1</fullName>
    </alternativeName>
</protein>
<evidence type="ECO:0000256" key="2">
    <source>
        <dbReference type="ARBA" id="ARBA00022723"/>
    </source>
</evidence>
<dbReference type="FunFam" id="3.30.40.10:FF:000037">
    <property type="entry name" value="Cdk-activating kinase assembly factor MAT1, centre"/>
    <property type="match status" value="1"/>
</dbReference>
<reference evidence="12" key="1">
    <citation type="submission" date="2021-04" db="EMBL/GenBank/DDBJ databases">
        <authorList>
            <consortium name="Molecular Ecology Group"/>
        </authorList>
    </citation>
    <scope>NUCLEOTIDE SEQUENCE</scope>
</reference>
<dbReference type="Pfam" id="PF25811">
    <property type="entry name" value="CAK-anch_MAT1"/>
    <property type="match status" value="1"/>
</dbReference>
<dbReference type="GO" id="GO:0008270">
    <property type="term" value="F:zinc ion binding"/>
    <property type="evidence" value="ECO:0007669"/>
    <property type="project" value="UniProtKB-KW"/>
</dbReference>
<dbReference type="PROSITE" id="PS00518">
    <property type="entry name" value="ZF_RING_1"/>
    <property type="match status" value="1"/>
</dbReference>
<name>A0A8S3YMV2_9EUPU</name>
<dbReference type="InterPro" id="IPR004575">
    <property type="entry name" value="MAT1/Tfb3"/>
</dbReference>
<keyword evidence="13" id="KW-1185">Reference proteome</keyword>
<evidence type="ECO:0000313" key="12">
    <source>
        <dbReference type="EMBL" id="CAG5116852.1"/>
    </source>
</evidence>
<dbReference type="Pfam" id="PF06391">
    <property type="entry name" value="MAT1"/>
    <property type="match status" value="1"/>
</dbReference>
<dbReference type="InterPro" id="IPR013083">
    <property type="entry name" value="Znf_RING/FYVE/PHD"/>
</dbReference>